<reference evidence="2 3" key="1">
    <citation type="submission" date="2017-09" db="EMBL/GenBank/DDBJ databases">
        <authorList>
            <person name="Ehlers B."/>
            <person name="Leendertz F.H."/>
        </authorList>
    </citation>
    <scope>NUCLEOTIDE SEQUENCE [LARGE SCALE GENOMIC DNA]</scope>
    <source>
        <strain evidence="2 3">CGMCC 1.12662</strain>
    </source>
</reference>
<dbReference type="AlphaFoldDB" id="A0A285JHQ4"/>
<evidence type="ECO:0000313" key="4">
    <source>
        <dbReference type="Proteomes" id="UP000231702"/>
    </source>
</evidence>
<keyword evidence="4" id="KW-1185">Reference proteome</keyword>
<name>A0A285JHQ4_9RHOB</name>
<gene>
    <name evidence="1" type="ORF">CVM39_00590</name>
    <name evidence="2" type="ORF">SAMN06297129_3823</name>
</gene>
<sequence length="214" mass="24782">MPEIICTTVYQFPELSDAAKEKARNWYRDLGPHDEWWDAVYEDFERVCALLGIRLKTIPVRLMGGGTRAKPCIWFSGFWSQGDGACFEGYWSHAKGAAARTRNYAPTDATLHGIADRLQAIQRRNFYQLAAEVSHRGRYYHEYTMSIDVTRDSPRWQPPTEDAEELVTEALRDLARWLYRQLEAEYDHLTSDEAIEEGIIVNEYTFTEGGRRFG</sequence>
<dbReference type="EMBL" id="PGTD01000005">
    <property type="protein sequence ID" value="PJE32868.1"/>
    <property type="molecule type" value="Genomic_DNA"/>
</dbReference>
<dbReference type="Proteomes" id="UP000231655">
    <property type="component" value="Unassembled WGS sequence"/>
</dbReference>
<evidence type="ECO:0000313" key="3">
    <source>
        <dbReference type="Proteomes" id="UP000231655"/>
    </source>
</evidence>
<dbReference type="EMBL" id="OBEA01000010">
    <property type="protein sequence ID" value="SNY59814.1"/>
    <property type="molecule type" value="Genomic_DNA"/>
</dbReference>
<dbReference type="Proteomes" id="UP000231702">
    <property type="component" value="Unassembled WGS sequence"/>
</dbReference>
<protein>
    <submittedName>
        <fullName evidence="1">Antitoxin of toxin-antitoxin stability system</fullName>
    </submittedName>
</protein>
<reference evidence="1 4" key="2">
    <citation type="journal article" date="2018" name="Int. J. Syst. Evol. Microbiol.">
        <title>Pseudooceanicola lipolyticus sp. nov., a marine alphaproteobacterium, reclassification of Oceanicola flagellatus as Pseudooceanicola flagellatus comb. nov. and emended description of the genus Pseudooceanicola.</title>
        <authorList>
            <person name="Huang M.-M."/>
            <person name="Guo L.-L."/>
            <person name="Wu Y.-H."/>
            <person name="Lai Q.-L."/>
            <person name="Shao Z.-Z."/>
            <person name="Wang C.-S."/>
            <person name="Wu M."/>
            <person name="Xu X.-W."/>
        </authorList>
    </citation>
    <scope>NUCLEOTIDE SEQUENCE [LARGE SCALE GENOMIC DNA]</scope>
    <source>
        <strain evidence="1 4">Ar-45</strain>
    </source>
</reference>
<dbReference type="OrthoDB" id="791062at2"/>
<organism evidence="2 3">
    <name type="scientific">Pseudooceanicola antarcticus</name>
    <dbReference type="NCBI Taxonomy" id="1247613"/>
    <lineage>
        <taxon>Bacteria</taxon>
        <taxon>Pseudomonadati</taxon>
        <taxon>Pseudomonadota</taxon>
        <taxon>Alphaproteobacteria</taxon>
        <taxon>Rhodobacterales</taxon>
        <taxon>Paracoccaceae</taxon>
        <taxon>Pseudooceanicola</taxon>
    </lineage>
</organism>
<evidence type="ECO:0000313" key="2">
    <source>
        <dbReference type="EMBL" id="SNY59814.1"/>
    </source>
</evidence>
<proteinExistence type="predicted"/>
<accession>A0A285JHQ4</accession>
<evidence type="ECO:0000313" key="1">
    <source>
        <dbReference type="EMBL" id="PJE32868.1"/>
    </source>
</evidence>
<dbReference type="RefSeq" id="WP_097147502.1">
    <property type="nucleotide sequence ID" value="NZ_OBEA01000010.1"/>
</dbReference>